<gene>
    <name evidence="1" type="ordered locus">Fphi_1122</name>
</gene>
<dbReference type="KEGG" id="fph:Fphi_1122"/>
<accession>B0TX87</accession>
<name>B0TX87_FRAP2</name>
<dbReference type="HOGENOM" id="CLU_2953789_0_0_6"/>
<dbReference type="EMBL" id="CP000937">
    <property type="protein sequence ID" value="ABZ87345.1"/>
    <property type="molecule type" value="Genomic_DNA"/>
</dbReference>
<reference evidence="1" key="1">
    <citation type="submission" date="2009-01" db="EMBL/GenBank/DDBJ databases">
        <title>Complete sequence of chromosome of Francisella philomiragia subsp. philomiragia ATCC 25017.</title>
        <authorList>
            <consortium name="US DOE Joint Genome Institute"/>
            <person name="Copeland A."/>
            <person name="Lucas S."/>
            <person name="Lapidus A."/>
            <person name="Barry K."/>
            <person name="Detter J.C."/>
            <person name="Glavina del Rio T."/>
            <person name="Hammon N."/>
            <person name="Israni S."/>
            <person name="Dalin E."/>
            <person name="Tice H."/>
            <person name="Pitluck S."/>
            <person name="Chain P."/>
            <person name="Malfatti S."/>
            <person name="Shin M."/>
            <person name="Vergez L."/>
            <person name="Schmutz J."/>
            <person name="Larimer F."/>
            <person name="Land M."/>
            <person name="Hauser L."/>
            <person name="Richardson P."/>
        </authorList>
    </citation>
    <scope>NUCLEOTIDE SEQUENCE</scope>
    <source>
        <strain evidence="1">ATCC 25017</strain>
    </source>
</reference>
<sequence length="59" mass="6226">MAGVEDTSAAKGKSPDIATQLKAQGLEFRASTDSSHYSLNIETQTSLRNTLNNEGSVLA</sequence>
<organism evidence="1">
    <name type="scientific">Francisella philomiragia subsp. philomiragia (strain ATCC 25017 / CCUG 19701 / FSC 153 / O#319-036)</name>
    <dbReference type="NCBI Taxonomy" id="484022"/>
    <lineage>
        <taxon>Bacteria</taxon>
        <taxon>Pseudomonadati</taxon>
        <taxon>Pseudomonadota</taxon>
        <taxon>Gammaproteobacteria</taxon>
        <taxon>Thiotrichales</taxon>
        <taxon>Francisellaceae</taxon>
        <taxon>Francisella</taxon>
    </lineage>
</organism>
<proteinExistence type="predicted"/>
<protein>
    <submittedName>
        <fullName evidence="1">Uncharacterized protein</fullName>
    </submittedName>
</protein>
<evidence type="ECO:0000313" key="1">
    <source>
        <dbReference type="EMBL" id="ABZ87345.1"/>
    </source>
</evidence>
<dbReference type="AlphaFoldDB" id="B0TX87"/>